<evidence type="ECO:0000256" key="2">
    <source>
        <dbReference type="ARBA" id="ARBA00023002"/>
    </source>
</evidence>
<dbReference type="PROSITE" id="PS00671">
    <property type="entry name" value="D_2_HYDROXYACID_DH_3"/>
    <property type="match status" value="1"/>
</dbReference>
<dbReference type="InterPro" id="IPR029753">
    <property type="entry name" value="D-isomer_DH_CS"/>
</dbReference>
<dbReference type="PANTHER" id="PTHR42789">
    <property type="entry name" value="D-ISOMER SPECIFIC 2-HYDROXYACID DEHYDROGENASE FAMILY PROTEIN (AFU_ORTHOLOGUE AFUA_6G10090)"/>
    <property type="match status" value="1"/>
</dbReference>
<protein>
    <submittedName>
        <fullName evidence="7">NAD(P)-dependent oxidoreductase</fullName>
    </submittedName>
</protein>
<dbReference type="Proteomes" id="UP001500503">
    <property type="component" value="Unassembled WGS sequence"/>
</dbReference>
<dbReference type="Gene3D" id="3.40.50.720">
    <property type="entry name" value="NAD(P)-binding Rossmann-like Domain"/>
    <property type="match status" value="2"/>
</dbReference>
<keyword evidence="2 4" id="KW-0560">Oxidoreductase</keyword>
<organism evidence="7 8">
    <name type="scientific">Actinoallomurus oryzae</name>
    <dbReference type="NCBI Taxonomy" id="502180"/>
    <lineage>
        <taxon>Bacteria</taxon>
        <taxon>Bacillati</taxon>
        <taxon>Actinomycetota</taxon>
        <taxon>Actinomycetes</taxon>
        <taxon>Streptosporangiales</taxon>
        <taxon>Thermomonosporaceae</taxon>
        <taxon>Actinoallomurus</taxon>
    </lineage>
</organism>
<comment type="similarity">
    <text evidence="1 4">Belongs to the D-isomer specific 2-hydroxyacid dehydrogenase family.</text>
</comment>
<feature type="domain" description="D-isomer specific 2-hydroxyacid dehydrogenase NAD-binding" evidence="6">
    <location>
        <begin position="119"/>
        <end position="293"/>
    </location>
</feature>
<keyword evidence="8" id="KW-1185">Reference proteome</keyword>
<reference evidence="8" key="1">
    <citation type="journal article" date="2019" name="Int. J. Syst. Evol. Microbiol.">
        <title>The Global Catalogue of Microorganisms (GCM) 10K type strain sequencing project: providing services to taxonomists for standard genome sequencing and annotation.</title>
        <authorList>
            <consortium name="The Broad Institute Genomics Platform"/>
            <consortium name="The Broad Institute Genome Sequencing Center for Infectious Disease"/>
            <person name="Wu L."/>
            <person name="Ma J."/>
        </authorList>
    </citation>
    <scope>NUCLEOTIDE SEQUENCE [LARGE SCALE GENOMIC DNA]</scope>
    <source>
        <strain evidence="8">JCM 17933</strain>
    </source>
</reference>
<evidence type="ECO:0000313" key="7">
    <source>
        <dbReference type="EMBL" id="GAA4489856.1"/>
    </source>
</evidence>
<dbReference type="SUPFAM" id="SSF52283">
    <property type="entry name" value="Formate/glycerate dehydrogenase catalytic domain-like"/>
    <property type="match status" value="1"/>
</dbReference>
<comment type="caution">
    <text evidence="7">The sequence shown here is derived from an EMBL/GenBank/DDBJ whole genome shotgun (WGS) entry which is preliminary data.</text>
</comment>
<dbReference type="RefSeq" id="WP_345460884.1">
    <property type="nucleotide sequence ID" value="NZ_BAABHF010000015.1"/>
</dbReference>
<accession>A0ABP8PMM4</accession>
<dbReference type="InterPro" id="IPR006140">
    <property type="entry name" value="D-isomer_DH_NAD-bd"/>
</dbReference>
<evidence type="ECO:0000313" key="8">
    <source>
        <dbReference type="Proteomes" id="UP001500503"/>
    </source>
</evidence>
<dbReference type="InterPro" id="IPR006139">
    <property type="entry name" value="D-isomer_2_OHA_DH_cat_dom"/>
</dbReference>
<dbReference type="EMBL" id="BAABHF010000015">
    <property type="protein sequence ID" value="GAA4489856.1"/>
    <property type="molecule type" value="Genomic_DNA"/>
</dbReference>
<evidence type="ECO:0000256" key="3">
    <source>
        <dbReference type="ARBA" id="ARBA00023027"/>
    </source>
</evidence>
<evidence type="ECO:0000256" key="4">
    <source>
        <dbReference type="RuleBase" id="RU003719"/>
    </source>
</evidence>
<keyword evidence="3" id="KW-0520">NAD</keyword>
<gene>
    <name evidence="7" type="ORF">GCM10023191_021290</name>
</gene>
<dbReference type="SUPFAM" id="SSF51735">
    <property type="entry name" value="NAD(P)-binding Rossmann-fold domains"/>
    <property type="match status" value="1"/>
</dbReference>
<evidence type="ECO:0000256" key="1">
    <source>
        <dbReference type="ARBA" id="ARBA00005854"/>
    </source>
</evidence>
<feature type="domain" description="D-isomer specific 2-hydroxyacid dehydrogenase catalytic" evidence="5">
    <location>
        <begin position="48"/>
        <end position="327"/>
    </location>
</feature>
<dbReference type="InterPro" id="IPR036291">
    <property type="entry name" value="NAD(P)-bd_dom_sf"/>
</dbReference>
<dbReference type="InterPro" id="IPR050857">
    <property type="entry name" value="D-2-hydroxyacid_DH"/>
</dbReference>
<name>A0ABP8PMM4_9ACTN</name>
<evidence type="ECO:0000259" key="6">
    <source>
        <dbReference type="Pfam" id="PF02826"/>
    </source>
</evidence>
<dbReference type="Pfam" id="PF00389">
    <property type="entry name" value="2-Hacid_dh"/>
    <property type="match status" value="1"/>
</dbReference>
<sequence>MPEPFRVGLTRDFLTDDGRIGWGDIGLREFDQADNVVWDFLPAAEGGELTAADVAGYDALIVLGPRVTEATVAGADRLALVARFGVGYDNVDVPACTEAGVLVTITPDGVRRPVAVSALTMLLALSHRVLVKDRLVRTGRWDDKLDHMGVSPSGRTLGLVGWGNIGSEVSRLCEPLGMTQLAADPYADRRAAAARGVEIVGLEELLAHADFVVVTCALTPQTHHLLDAGRLALMKPTAFLVNVARGPIVEQGALTRALAERRIAGAALDVFESEPPRPDDPLLSLPNVLLAPHAIAWTDELARGNGEGAIAAVLDLAAGREPAHPVNPRALDHPRLRARIHHSRKAVR</sequence>
<dbReference type="PANTHER" id="PTHR42789:SF1">
    <property type="entry name" value="D-ISOMER SPECIFIC 2-HYDROXYACID DEHYDROGENASE FAMILY PROTEIN (AFU_ORTHOLOGUE AFUA_6G10090)"/>
    <property type="match status" value="1"/>
</dbReference>
<proteinExistence type="inferred from homology"/>
<dbReference type="Pfam" id="PF02826">
    <property type="entry name" value="2-Hacid_dh_C"/>
    <property type="match status" value="1"/>
</dbReference>
<evidence type="ECO:0000259" key="5">
    <source>
        <dbReference type="Pfam" id="PF00389"/>
    </source>
</evidence>